<name>A0A6C1TX60_9CORY</name>
<comment type="caution">
    <text evidence="1">The sequence shown here is derived from an EMBL/GenBank/DDBJ whole genome shotgun (WGS) entry which is preliminary data.</text>
</comment>
<dbReference type="RefSeq" id="WP_144773587.1">
    <property type="nucleotide sequence ID" value="NZ_RXIR01000024.1"/>
</dbReference>
<organism evidence="1 2">
    <name type="scientific">Corynebacterium sanguinis</name>
    <dbReference type="NCBI Taxonomy" id="2594913"/>
    <lineage>
        <taxon>Bacteria</taxon>
        <taxon>Bacillati</taxon>
        <taxon>Actinomycetota</taxon>
        <taxon>Actinomycetes</taxon>
        <taxon>Mycobacteriales</taxon>
        <taxon>Corynebacteriaceae</taxon>
        <taxon>Corynebacterium</taxon>
    </lineage>
</organism>
<gene>
    <name evidence="1" type="ORF">EKI59_09760</name>
</gene>
<proteinExistence type="predicted"/>
<dbReference type="AlphaFoldDB" id="A0A6C1TX60"/>
<evidence type="ECO:0000313" key="2">
    <source>
        <dbReference type="Proteomes" id="UP000336646"/>
    </source>
</evidence>
<protein>
    <submittedName>
        <fullName evidence="1">Uncharacterized protein</fullName>
    </submittedName>
</protein>
<dbReference type="Proteomes" id="UP000336646">
    <property type="component" value="Unassembled WGS sequence"/>
</dbReference>
<evidence type="ECO:0000313" key="1">
    <source>
        <dbReference type="EMBL" id="TVS26973.1"/>
    </source>
</evidence>
<accession>A0A6C1TX60</accession>
<dbReference type="EMBL" id="RXIR01000024">
    <property type="protein sequence ID" value="TVS26973.1"/>
    <property type="molecule type" value="Genomic_DNA"/>
</dbReference>
<reference evidence="1 2" key="1">
    <citation type="submission" date="2018-12" db="EMBL/GenBank/DDBJ databases">
        <title>Corynebacterium sanguinis sp. nov., a clinically-associated and environmental corynebacterium.</title>
        <authorList>
            <person name="Gonzales-Siles L."/>
            <person name="Jaen-Luchoro D."/>
            <person name="Cardew S."/>
            <person name="Inganas E."/>
            <person name="Ohlen M."/>
            <person name="Jensie-Markopolous S."/>
            <person name="Pinyeiro-Iglesias B."/>
            <person name="Molin K."/>
            <person name="Skovbjerg S."/>
            <person name="Svensson-Stadler L."/>
            <person name="Funke G."/>
            <person name="Moore E.R.B."/>
        </authorList>
    </citation>
    <scope>NUCLEOTIDE SEQUENCE [LARGE SCALE GENOMIC DNA]</scope>
    <source>
        <strain evidence="1 2">58734</strain>
    </source>
</reference>
<sequence>MVKGINNKCVGHLRGREKMLWTKRKPKTLTLPGLENTRLLESRDSGGFQFAAIVRSATSTVMFHVDNPSELTSEMVQAWERDICVDRTVVATECVAADGVTMAVTVEREDKEEKKDDGEVVTRLAATLPEFYLHPGIAATPMSEAEVRAAVEQRLGVETLETWPALAALEVQEDIEHVSINGRALATFDVLTDEKIDEVLRELAISETAGIVRWTRIARPAVEGDDGDIARYSGLLSIVVPADNKEKLEAVAGEVFAMLTPAQRLRVQRVFARQGAAAVAGAGVGAFAWDAQACVAA</sequence>